<dbReference type="RefSeq" id="WP_133971365.1">
    <property type="nucleotide sequence ID" value="NZ_LS999521.1"/>
</dbReference>
<dbReference type="InterPro" id="IPR019658">
    <property type="entry name" value="DUF2515"/>
</dbReference>
<name>A0A446ZF55_ACICA</name>
<accession>A0A446ZF55</accession>
<reference evidence="1 2" key="1">
    <citation type="submission" date="2018-08" db="EMBL/GenBank/DDBJ databases">
        <authorList>
            <person name="Gonzaga-Molto A."/>
        </authorList>
    </citation>
    <scope>NUCLEOTIDE SEQUENCE [LARGE SCALE GENOMIC DNA]</scope>
    <source>
        <strain evidence="1">Acinetobacter calcoaceticus str. 2117</strain>
    </source>
</reference>
<sequence length="401" mass="45168" precursor="true">MAGSLDWAGTTNNIENSCKSVNCDCTTVWEYYQQMAMSLLSNKKDNQNYCIEPGYEARARRIASIYARIYLEMFPFTSNQSLTASTYSGRFYWMGLGAFASKTVAAVFDHIVSKTGSNADALIKSISSDHFNLNSFGVAGIHTFAKGNLWLYMDISVWHFVWAKSSADFKICVGNRNTKTYKKVKSSLYNFPWSGCLTKINNLKATTEIHNAFEQTLPNIEKVFAANALRQDKFTLAAKDLLYHLLQIANQEQINILQKIVWDDPIVQNGADVQRKAGIPKAELILSSEYDGTIKKIHAVRGNVYSYETEFGKKIKSLPESPISTPPSGTKVENQDSRMRWINLAAQKYHRLMLSDVGRPYLEKELRTIAGWNTSKWDDGLSQFDKLFIKIGKDSNDGKGG</sequence>
<protein>
    <submittedName>
        <fullName evidence="1">Uncharacterized protein</fullName>
    </submittedName>
</protein>
<gene>
    <name evidence="1" type="ORF">AC2117_00225</name>
</gene>
<organism evidence="1 2">
    <name type="scientific">Acinetobacter calcoaceticus</name>
    <dbReference type="NCBI Taxonomy" id="471"/>
    <lineage>
        <taxon>Bacteria</taxon>
        <taxon>Pseudomonadati</taxon>
        <taxon>Pseudomonadota</taxon>
        <taxon>Gammaproteobacteria</taxon>
        <taxon>Moraxellales</taxon>
        <taxon>Moraxellaceae</taxon>
        <taxon>Acinetobacter</taxon>
        <taxon>Acinetobacter calcoaceticus/baumannii complex</taxon>
    </lineage>
</organism>
<evidence type="ECO:0000313" key="2">
    <source>
        <dbReference type="Proteomes" id="UP000294355"/>
    </source>
</evidence>
<dbReference type="AlphaFoldDB" id="A0A446ZF55"/>
<dbReference type="Pfam" id="PF10720">
    <property type="entry name" value="DUF2515"/>
    <property type="match status" value="1"/>
</dbReference>
<evidence type="ECO:0000313" key="1">
    <source>
        <dbReference type="EMBL" id="VAX43096.1"/>
    </source>
</evidence>
<dbReference type="Proteomes" id="UP000294355">
    <property type="component" value="Chromosome"/>
</dbReference>
<proteinExistence type="predicted"/>
<dbReference type="OrthoDB" id="143720at2"/>
<dbReference type="EMBL" id="LS999521">
    <property type="protein sequence ID" value="VAX43096.1"/>
    <property type="molecule type" value="Genomic_DNA"/>
</dbReference>